<dbReference type="GO" id="GO:0051287">
    <property type="term" value="F:NAD binding"/>
    <property type="evidence" value="ECO:0007669"/>
    <property type="project" value="InterPro"/>
</dbReference>
<feature type="domain" description="Semialdehyde dehydrogenase NAD-binding" evidence="5">
    <location>
        <begin position="6"/>
        <end position="138"/>
    </location>
</feature>
<protein>
    <submittedName>
        <fullName evidence="6">Aspartate-semialdehyde dehydrogenase</fullName>
        <ecNumber evidence="6">1.2.1.11</ecNumber>
    </submittedName>
</protein>
<keyword evidence="2" id="KW-0521">NADP</keyword>
<dbReference type="AlphaFoldDB" id="A0A9X2FKY5"/>
<dbReference type="Pfam" id="PF02774">
    <property type="entry name" value="Semialdhyde_dhC"/>
    <property type="match status" value="1"/>
</dbReference>
<dbReference type="Gene3D" id="3.30.360.10">
    <property type="entry name" value="Dihydrodipicolinate Reductase, domain 2"/>
    <property type="match status" value="1"/>
</dbReference>
<dbReference type="InterPro" id="IPR000534">
    <property type="entry name" value="Semialdehyde_DH_NAD-bd"/>
</dbReference>
<feature type="active site" description="Proton acceptor" evidence="4">
    <location>
        <position position="253"/>
    </location>
</feature>
<dbReference type="PIRSF" id="PIRSF000148">
    <property type="entry name" value="ASA_dh"/>
    <property type="match status" value="1"/>
</dbReference>
<dbReference type="EC" id="1.2.1.11" evidence="6"/>
<dbReference type="SUPFAM" id="SSF51735">
    <property type="entry name" value="NAD(P)-binding Rossmann-fold domains"/>
    <property type="match status" value="1"/>
</dbReference>
<name>A0A9X2FKY5_9LACO</name>
<dbReference type="Pfam" id="PF01118">
    <property type="entry name" value="Semialdhyde_dh"/>
    <property type="match status" value="1"/>
</dbReference>
<dbReference type="GO" id="GO:0009088">
    <property type="term" value="P:threonine biosynthetic process"/>
    <property type="evidence" value="ECO:0007669"/>
    <property type="project" value="UniProtKB-ARBA"/>
</dbReference>
<dbReference type="Gene3D" id="3.40.50.720">
    <property type="entry name" value="NAD(P)-binding Rossmann-like Domain"/>
    <property type="match status" value="1"/>
</dbReference>
<evidence type="ECO:0000313" key="7">
    <source>
        <dbReference type="Proteomes" id="UP001139006"/>
    </source>
</evidence>
<dbReference type="CDD" id="cd18130">
    <property type="entry name" value="ASADH_C_arch_fung_like"/>
    <property type="match status" value="1"/>
</dbReference>
<proteinExistence type="inferred from homology"/>
<dbReference type="CDD" id="cd02315">
    <property type="entry name" value="ScASADH_like_N"/>
    <property type="match status" value="1"/>
</dbReference>
<organism evidence="6 7">
    <name type="scientific">Ligilactobacillus ubinensis</name>
    <dbReference type="NCBI Taxonomy" id="2876789"/>
    <lineage>
        <taxon>Bacteria</taxon>
        <taxon>Bacillati</taxon>
        <taxon>Bacillota</taxon>
        <taxon>Bacilli</taxon>
        <taxon>Lactobacillales</taxon>
        <taxon>Lactobacillaceae</taxon>
        <taxon>Ligilactobacillus</taxon>
    </lineage>
</organism>
<evidence type="ECO:0000259" key="5">
    <source>
        <dbReference type="SMART" id="SM00859"/>
    </source>
</evidence>
<dbReference type="PANTHER" id="PTHR46718">
    <property type="entry name" value="ASPARTATE-SEMIALDEHYDE DEHYDROGENASE"/>
    <property type="match status" value="1"/>
</dbReference>
<evidence type="ECO:0000256" key="1">
    <source>
        <dbReference type="ARBA" id="ARBA00010584"/>
    </source>
</evidence>
<keyword evidence="3 6" id="KW-0560">Oxidoreductase</keyword>
<dbReference type="InterPro" id="IPR012280">
    <property type="entry name" value="Semialdhyde_DH_dimer_dom"/>
</dbReference>
<dbReference type="InterPro" id="IPR005676">
    <property type="entry name" value="Asp_semi-ald_DH_pep-lack"/>
</dbReference>
<dbReference type="GO" id="GO:0009086">
    <property type="term" value="P:methionine biosynthetic process"/>
    <property type="evidence" value="ECO:0007669"/>
    <property type="project" value="TreeGrafter"/>
</dbReference>
<sequence>MSNKLKVGVLGATGMVGQRFVSLLEEHPWFEVTTIAASPRSAGKTYAEAVNGRWKMEKPVPNAVKDLIVLDVNDVAKVASQVDFVFSAVSMAKDEIKKIEEAYAKAEVPVVSNNSAHRWTPDVPMVIPEINPEHFEVIKYQKERLGTTKGFIAVKPNCSIQSYAPALSAWMQFEPYEVIASTYQAISGAGKTFNDWPEMIGNVIPFISGEEEKSEKEPLRIWGHVDSKKHAIIPAQSPVITSQCIRVPILYGHTATAFVKFRQNPTKKDLITALENYRGLPQKLNLPSAPKQFIQYMQEEDRPQVAKDVNFENGMGISIGRLRKDSLFDWKFVGLSHNTARGAAGGAVLCAELLKAQGYIN</sequence>
<dbReference type="SUPFAM" id="SSF55347">
    <property type="entry name" value="Glyceraldehyde-3-phosphate dehydrogenase-like, C-terminal domain"/>
    <property type="match status" value="1"/>
</dbReference>
<dbReference type="EMBL" id="JAIULA010000005">
    <property type="protein sequence ID" value="MCP0886433.1"/>
    <property type="molecule type" value="Genomic_DNA"/>
</dbReference>
<comment type="similarity">
    <text evidence="1">Belongs to the aspartate-semialdehyde dehydrogenase family.</text>
</comment>
<dbReference type="SMART" id="SM00859">
    <property type="entry name" value="Semialdhyde_dh"/>
    <property type="match status" value="1"/>
</dbReference>
<accession>A0A9X2FKY5</accession>
<dbReference type="GO" id="GO:0050661">
    <property type="term" value="F:NADP binding"/>
    <property type="evidence" value="ECO:0007669"/>
    <property type="project" value="InterPro"/>
</dbReference>
<evidence type="ECO:0000256" key="3">
    <source>
        <dbReference type="ARBA" id="ARBA00023002"/>
    </source>
</evidence>
<dbReference type="NCBIfam" id="TIGR00978">
    <property type="entry name" value="asd_EA"/>
    <property type="match status" value="1"/>
</dbReference>
<dbReference type="GO" id="GO:0004073">
    <property type="term" value="F:aspartate-semialdehyde dehydrogenase activity"/>
    <property type="evidence" value="ECO:0007669"/>
    <property type="project" value="UniProtKB-EC"/>
</dbReference>
<comment type="caution">
    <text evidence="6">The sequence shown here is derived from an EMBL/GenBank/DDBJ whole genome shotgun (WGS) entry which is preliminary data.</text>
</comment>
<dbReference type="PANTHER" id="PTHR46718:SF1">
    <property type="entry name" value="ASPARTATE-SEMIALDEHYDE DEHYDROGENASE"/>
    <property type="match status" value="1"/>
</dbReference>
<evidence type="ECO:0000313" key="6">
    <source>
        <dbReference type="EMBL" id="MCP0886433.1"/>
    </source>
</evidence>
<keyword evidence="7" id="KW-1185">Reference proteome</keyword>
<reference evidence="6 7" key="1">
    <citation type="journal article" date="2023" name="Int. J. Syst. Evol. Microbiol.">
        <title>Ligilactobacillus ubinensis sp. nov., a novel species isolated from the wild ferment of a durian fruit (Durio zibethinus).</title>
        <authorList>
            <person name="Heng Y.C."/>
            <person name="Menon N."/>
            <person name="Chen B."/>
            <person name="Loo B.Z.L."/>
            <person name="Wong G.W.J."/>
            <person name="Lim A.C.H."/>
            <person name="Silvaraju S."/>
            <person name="Kittelmann S."/>
        </authorList>
    </citation>
    <scope>NUCLEOTIDE SEQUENCE [LARGE SCALE GENOMIC DNA]</scope>
    <source>
        <strain evidence="6 7">WILCCON 0076</strain>
    </source>
</reference>
<feature type="active site" description="Acyl-thioester intermediate" evidence="4">
    <location>
        <position position="158"/>
    </location>
</feature>
<dbReference type="InterPro" id="IPR036291">
    <property type="entry name" value="NAD(P)-bd_dom_sf"/>
</dbReference>
<dbReference type="InterPro" id="IPR051823">
    <property type="entry name" value="ASADH-related"/>
</dbReference>
<evidence type="ECO:0000256" key="2">
    <source>
        <dbReference type="ARBA" id="ARBA00022857"/>
    </source>
</evidence>
<dbReference type="Proteomes" id="UP001139006">
    <property type="component" value="Unassembled WGS sequence"/>
</dbReference>
<dbReference type="GO" id="GO:0046983">
    <property type="term" value="F:protein dimerization activity"/>
    <property type="evidence" value="ECO:0007669"/>
    <property type="project" value="InterPro"/>
</dbReference>
<evidence type="ECO:0000256" key="4">
    <source>
        <dbReference type="PIRSR" id="PIRSR000148-1"/>
    </source>
</evidence>
<dbReference type="RefSeq" id="WP_253359561.1">
    <property type="nucleotide sequence ID" value="NZ_JAIULA010000005.1"/>
</dbReference>
<dbReference type="NCBIfam" id="NF006416">
    <property type="entry name" value="PRK08664.1"/>
    <property type="match status" value="1"/>
</dbReference>
<gene>
    <name evidence="6" type="primary">asd</name>
    <name evidence="6" type="ORF">LB941_03660</name>
</gene>